<dbReference type="UniPathway" id="UPA00666"/>
<dbReference type="InterPro" id="IPR003010">
    <property type="entry name" value="C-N_Hydrolase"/>
</dbReference>
<dbReference type="EC" id="2.3.1.269" evidence="9"/>
<dbReference type="InterPro" id="IPR036526">
    <property type="entry name" value="C-N_Hydrolase_sf"/>
</dbReference>
<gene>
    <name evidence="9" type="primary">lnt</name>
    <name evidence="11" type="ORF">DSOUD_1655</name>
</gene>
<evidence type="ECO:0000256" key="5">
    <source>
        <dbReference type="ARBA" id="ARBA00022692"/>
    </source>
</evidence>
<evidence type="ECO:0000313" key="11">
    <source>
        <dbReference type="EMBL" id="ALC16433.1"/>
    </source>
</evidence>
<comment type="catalytic activity">
    <reaction evidence="9">
        <text>N-terminal S-1,2-diacyl-sn-glyceryl-L-cysteinyl-[lipoprotein] + a glycerophospholipid = N-acyl-S-1,2-diacyl-sn-glyceryl-L-cysteinyl-[lipoprotein] + a 2-acyl-sn-glycero-3-phospholipid + H(+)</text>
        <dbReference type="Rhea" id="RHEA:48228"/>
        <dbReference type="Rhea" id="RHEA-COMP:14681"/>
        <dbReference type="Rhea" id="RHEA-COMP:14684"/>
        <dbReference type="ChEBI" id="CHEBI:15378"/>
        <dbReference type="ChEBI" id="CHEBI:136912"/>
        <dbReference type="ChEBI" id="CHEBI:140656"/>
        <dbReference type="ChEBI" id="CHEBI:140657"/>
        <dbReference type="ChEBI" id="CHEBI:140660"/>
        <dbReference type="EC" id="2.3.1.269"/>
    </reaction>
</comment>
<keyword evidence="6 9" id="KW-1133">Transmembrane helix</keyword>
<comment type="function">
    <text evidence="9">Catalyzes the phospholipid dependent N-acylation of the N-terminal cysteine of apolipoprotein, the last step in lipoprotein maturation.</text>
</comment>
<dbReference type="InterPro" id="IPR004563">
    <property type="entry name" value="Apolipo_AcylTrfase"/>
</dbReference>
<dbReference type="NCBIfam" id="TIGR00546">
    <property type="entry name" value="lnt"/>
    <property type="match status" value="1"/>
</dbReference>
<feature type="transmembrane region" description="Helical" evidence="9">
    <location>
        <begin position="54"/>
        <end position="71"/>
    </location>
</feature>
<evidence type="ECO:0000256" key="1">
    <source>
        <dbReference type="ARBA" id="ARBA00004651"/>
    </source>
</evidence>
<keyword evidence="12" id="KW-1185">Reference proteome</keyword>
<evidence type="ECO:0000256" key="8">
    <source>
        <dbReference type="ARBA" id="ARBA00023315"/>
    </source>
</evidence>
<dbReference type="PANTHER" id="PTHR38686:SF1">
    <property type="entry name" value="APOLIPOPROTEIN N-ACYLTRANSFERASE"/>
    <property type="match status" value="1"/>
</dbReference>
<dbReference type="PATRIC" id="fig|1603606.3.peg.1803"/>
<accession>A0A0M3QFP6</accession>
<dbReference type="CDD" id="cd07571">
    <property type="entry name" value="ALP_N-acyl_transferase"/>
    <property type="match status" value="1"/>
</dbReference>
<keyword evidence="4 9" id="KW-0808">Transferase</keyword>
<protein>
    <recommendedName>
        <fullName evidence="9">Apolipoprotein N-acyltransferase</fullName>
        <shortName evidence="9">ALP N-acyltransferase</shortName>
        <ecNumber evidence="9">2.3.1.269</ecNumber>
    </recommendedName>
</protein>
<evidence type="ECO:0000256" key="6">
    <source>
        <dbReference type="ARBA" id="ARBA00022989"/>
    </source>
</evidence>
<evidence type="ECO:0000313" key="12">
    <source>
        <dbReference type="Proteomes" id="UP000057158"/>
    </source>
</evidence>
<dbReference type="PROSITE" id="PS50263">
    <property type="entry name" value="CN_HYDROLASE"/>
    <property type="match status" value="1"/>
</dbReference>
<dbReference type="HAMAP" id="MF_01148">
    <property type="entry name" value="Lnt"/>
    <property type="match status" value="1"/>
</dbReference>
<dbReference type="PANTHER" id="PTHR38686">
    <property type="entry name" value="APOLIPOPROTEIN N-ACYLTRANSFERASE"/>
    <property type="match status" value="1"/>
</dbReference>
<comment type="subcellular location">
    <subcellularLocation>
        <location evidence="1 9">Cell membrane</location>
        <topology evidence="1 9">Multi-pass membrane protein</topology>
    </subcellularLocation>
</comment>
<sequence>MRRLVPDRPTLLALGSGLLLAFSFPRLDLASVAWFALAPLFVSMFGRPFRSGFVAGAGFFAVVLYWLNIVMTTYGQMHPLFSLAAYLILVCYLALFFAVTTWAACRLRERLGLSIVVTLPVFWVALEFLRSFLLSGFPWATLGYSQQSHLALVQSADLFGVYGISFLLILSNATLARCWQWYAGRTAGSRPFPLAALTVALLLFAANAGYGFYRLGQGVDVREETLTLGLIQGNIDQSVKWDPTNQEATVDTYRRLSEEAVRSGSAELLIWPESATPFYFQDGGPLAALVREVPQGGAEGLIFGSPAYEVVNRRYHYLNSAFLLSPQGTVLGRSDKIHLVPFGEYVPLKPFLPFIDKLVVGIGDFSPGTVSPLPMNGSEIGVLVCFEGIFPELARDYVAKGSDLLVNITNDAWFGRSSAPYQHLAMTRFRAIENRVWVARAANTGISALIAPSGRIVAQTPIFETRYLTGSVGLGASPTLYTRFGDLLPILLLPFCCFWLVKTRKPSSAALDPEDLLP</sequence>
<dbReference type="KEGG" id="des:DSOUD_1655"/>
<comment type="caution">
    <text evidence="9">Lacks conserved residue(s) required for the propagation of feature annotation.</text>
</comment>
<comment type="pathway">
    <text evidence="9">Protein modification; lipoprotein biosynthesis (N-acyl transfer).</text>
</comment>
<dbReference type="EMBL" id="CP010802">
    <property type="protein sequence ID" value="ALC16433.1"/>
    <property type="molecule type" value="Genomic_DNA"/>
</dbReference>
<evidence type="ECO:0000256" key="7">
    <source>
        <dbReference type="ARBA" id="ARBA00023136"/>
    </source>
</evidence>
<keyword evidence="11" id="KW-0449">Lipoprotein</keyword>
<dbReference type="OrthoDB" id="9804277at2"/>
<evidence type="ECO:0000256" key="3">
    <source>
        <dbReference type="ARBA" id="ARBA00022475"/>
    </source>
</evidence>
<keyword evidence="5 9" id="KW-0812">Transmembrane</keyword>
<dbReference type="SUPFAM" id="SSF56317">
    <property type="entry name" value="Carbon-nitrogen hydrolase"/>
    <property type="match status" value="1"/>
</dbReference>
<dbReference type="Pfam" id="PF00795">
    <property type="entry name" value="CN_hydrolase"/>
    <property type="match status" value="1"/>
</dbReference>
<dbReference type="Proteomes" id="UP000057158">
    <property type="component" value="Chromosome"/>
</dbReference>
<feature type="transmembrane region" description="Helical" evidence="9">
    <location>
        <begin position="150"/>
        <end position="171"/>
    </location>
</feature>
<organism evidence="11 12">
    <name type="scientific">Desulfuromonas soudanensis</name>
    <dbReference type="NCBI Taxonomy" id="1603606"/>
    <lineage>
        <taxon>Bacteria</taxon>
        <taxon>Pseudomonadati</taxon>
        <taxon>Thermodesulfobacteriota</taxon>
        <taxon>Desulfuromonadia</taxon>
        <taxon>Desulfuromonadales</taxon>
        <taxon>Desulfuromonadaceae</taxon>
        <taxon>Desulfuromonas</taxon>
    </lineage>
</organism>
<reference evidence="11 12" key="1">
    <citation type="submission" date="2015-07" db="EMBL/GenBank/DDBJ databases">
        <title>Isolation and Genomic Characterization of a Novel Halophilic Metal-Reducing Deltaproteobacterium from the Deep Subsurface.</title>
        <authorList>
            <person name="Badalamenti J.P."/>
            <person name="Summers Z.M."/>
            <person name="Gralnick J.A."/>
            <person name="Bond D.R."/>
        </authorList>
    </citation>
    <scope>NUCLEOTIDE SEQUENCE [LARGE SCALE GENOMIC DNA]</scope>
    <source>
        <strain evidence="11 12">WTL</strain>
    </source>
</reference>
<feature type="transmembrane region" description="Helical" evidence="9">
    <location>
        <begin position="191"/>
        <end position="213"/>
    </location>
</feature>
<dbReference type="Pfam" id="PF20154">
    <property type="entry name" value="LNT_N"/>
    <property type="match status" value="1"/>
</dbReference>
<dbReference type="InterPro" id="IPR045378">
    <property type="entry name" value="LNT_N"/>
</dbReference>
<evidence type="ECO:0000259" key="10">
    <source>
        <dbReference type="PROSITE" id="PS50263"/>
    </source>
</evidence>
<dbReference type="GO" id="GO:0005886">
    <property type="term" value="C:plasma membrane"/>
    <property type="evidence" value="ECO:0007669"/>
    <property type="project" value="UniProtKB-SubCell"/>
</dbReference>
<dbReference type="STRING" id="1603606.DSOUD_1655"/>
<keyword evidence="8 9" id="KW-0012">Acyltransferase</keyword>
<dbReference type="AlphaFoldDB" id="A0A0M3QFP6"/>
<dbReference type="Gene3D" id="3.60.110.10">
    <property type="entry name" value="Carbon-nitrogen hydrolase"/>
    <property type="match status" value="1"/>
</dbReference>
<keyword evidence="7 9" id="KW-0472">Membrane</keyword>
<evidence type="ECO:0000256" key="9">
    <source>
        <dbReference type="HAMAP-Rule" id="MF_01148"/>
    </source>
</evidence>
<feature type="transmembrane region" description="Helical" evidence="9">
    <location>
        <begin position="83"/>
        <end position="104"/>
    </location>
</feature>
<feature type="domain" description="CN hydrolase" evidence="10">
    <location>
        <begin position="231"/>
        <end position="474"/>
    </location>
</feature>
<dbReference type="GO" id="GO:0042158">
    <property type="term" value="P:lipoprotein biosynthetic process"/>
    <property type="evidence" value="ECO:0007669"/>
    <property type="project" value="UniProtKB-UniRule"/>
</dbReference>
<proteinExistence type="inferred from homology"/>
<comment type="similarity">
    <text evidence="2 9">Belongs to the CN hydrolase family. Apolipoprotein N-acyltransferase subfamily.</text>
</comment>
<keyword evidence="3 9" id="KW-1003">Cell membrane</keyword>
<evidence type="ECO:0000256" key="2">
    <source>
        <dbReference type="ARBA" id="ARBA00010065"/>
    </source>
</evidence>
<dbReference type="RefSeq" id="WP_082351151.1">
    <property type="nucleotide sequence ID" value="NZ_CP010802.1"/>
</dbReference>
<name>A0A0M3QFP6_9BACT</name>
<dbReference type="GO" id="GO:0016410">
    <property type="term" value="F:N-acyltransferase activity"/>
    <property type="evidence" value="ECO:0007669"/>
    <property type="project" value="UniProtKB-UniRule"/>
</dbReference>
<feature type="transmembrane region" description="Helical" evidence="9">
    <location>
        <begin position="110"/>
        <end position="129"/>
    </location>
</feature>
<evidence type="ECO:0000256" key="4">
    <source>
        <dbReference type="ARBA" id="ARBA00022679"/>
    </source>
</evidence>